<dbReference type="InParanoid" id="E5A8K7"/>
<sequence length="55" mass="6377">MEVKLRTNCNSFTFAQISPLLAEQNSHFSNTLYMHRYSTVVQLKLSLVKRLFSLA</sequence>
<dbReference type="Proteomes" id="UP000002668">
    <property type="component" value="Genome"/>
</dbReference>
<evidence type="ECO:0000313" key="1">
    <source>
        <dbReference type="EMBL" id="CBX99952.1"/>
    </source>
</evidence>
<accession>E5A8K7</accession>
<dbReference type="EMBL" id="FP929137">
    <property type="protein sequence ID" value="CBX99952.1"/>
    <property type="molecule type" value="Genomic_DNA"/>
</dbReference>
<gene>
    <name evidence="1" type="ORF">LEMA_P075410.1</name>
</gene>
<dbReference type="AlphaFoldDB" id="E5A8K7"/>
<reference evidence="2" key="1">
    <citation type="journal article" date="2011" name="Nat. Commun.">
        <title>Effector diversification within compartments of the Leptosphaeria maculans genome affected by Repeat-Induced Point mutations.</title>
        <authorList>
            <person name="Rouxel T."/>
            <person name="Grandaubert J."/>
            <person name="Hane J.K."/>
            <person name="Hoede C."/>
            <person name="van de Wouw A.P."/>
            <person name="Couloux A."/>
            <person name="Dominguez V."/>
            <person name="Anthouard V."/>
            <person name="Bally P."/>
            <person name="Bourras S."/>
            <person name="Cozijnsen A.J."/>
            <person name="Ciuffetti L.M."/>
            <person name="Degrave A."/>
            <person name="Dilmaghani A."/>
            <person name="Duret L."/>
            <person name="Fudal I."/>
            <person name="Goodwin S.B."/>
            <person name="Gout L."/>
            <person name="Glaser N."/>
            <person name="Linglin J."/>
            <person name="Kema G.H.J."/>
            <person name="Lapalu N."/>
            <person name="Lawrence C.B."/>
            <person name="May K."/>
            <person name="Meyer M."/>
            <person name="Ollivier B."/>
            <person name="Poulain J."/>
            <person name="Schoch C.L."/>
            <person name="Simon A."/>
            <person name="Spatafora J.W."/>
            <person name="Stachowiak A."/>
            <person name="Turgeon B.G."/>
            <person name="Tyler B.M."/>
            <person name="Vincent D."/>
            <person name="Weissenbach J."/>
            <person name="Amselem J."/>
            <person name="Quesneville H."/>
            <person name="Oliver R.P."/>
            <person name="Wincker P."/>
            <person name="Balesdent M.-H."/>
            <person name="Howlett B.J."/>
        </authorList>
    </citation>
    <scope>NUCLEOTIDE SEQUENCE [LARGE SCALE GENOMIC DNA]</scope>
    <source>
        <strain evidence="2">JN3 / isolate v23.1.3 / race Av1-4-5-6-7-8</strain>
    </source>
</reference>
<name>E5A8K7_LEPMJ</name>
<organism evidence="2">
    <name type="scientific">Leptosphaeria maculans (strain JN3 / isolate v23.1.3 / race Av1-4-5-6-7-8)</name>
    <name type="common">Blackleg fungus</name>
    <name type="synonym">Phoma lingam</name>
    <dbReference type="NCBI Taxonomy" id="985895"/>
    <lineage>
        <taxon>Eukaryota</taxon>
        <taxon>Fungi</taxon>
        <taxon>Dikarya</taxon>
        <taxon>Ascomycota</taxon>
        <taxon>Pezizomycotina</taxon>
        <taxon>Dothideomycetes</taxon>
        <taxon>Pleosporomycetidae</taxon>
        <taxon>Pleosporales</taxon>
        <taxon>Pleosporineae</taxon>
        <taxon>Leptosphaeriaceae</taxon>
        <taxon>Plenodomus</taxon>
        <taxon>Plenodomus lingam/Leptosphaeria maculans species complex</taxon>
    </lineage>
</organism>
<keyword evidence="2" id="KW-1185">Reference proteome</keyword>
<protein>
    <submittedName>
        <fullName evidence="1">Predicted protein</fullName>
    </submittedName>
</protein>
<dbReference type="VEuPathDB" id="FungiDB:LEMA_P075410.1"/>
<dbReference type="HOGENOM" id="CLU_3032825_0_0_1"/>
<proteinExistence type="predicted"/>
<evidence type="ECO:0000313" key="2">
    <source>
        <dbReference type="Proteomes" id="UP000002668"/>
    </source>
</evidence>